<reference evidence="10" key="1">
    <citation type="journal article" date="2014" name="Science">
        <title>Ancient hybridizations among the ancestral genomes of bread wheat.</title>
        <authorList>
            <consortium name="International Wheat Genome Sequencing Consortium,"/>
            <person name="Marcussen T."/>
            <person name="Sandve S.R."/>
            <person name="Heier L."/>
            <person name="Spannagl M."/>
            <person name="Pfeifer M."/>
            <person name="Jakobsen K.S."/>
            <person name="Wulff B.B."/>
            <person name="Steuernagel B."/>
            <person name="Mayer K.F."/>
            <person name="Olsen O.A."/>
        </authorList>
    </citation>
    <scope>NUCLEOTIDE SEQUENCE [LARGE SCALE GENOMIC DNA]</scope>
    <source>
        <strain evidence="10">cv. AL8/78</strain>
    </source>
</reference>
<dbReference type="Gene3D" id="1.10.630.10">
    <property type="entry name" value="Cytochrome P450"/>
    <property type="match status" value="2"/>
</dbReference>
<dbReference type="Pfam" id="PF00067">
    <property type="entry name" value="p450"/>
    <property type="match status" value="1"/>
</dbReference>
<keyword evidence="4" id="KW-0472">Membrane</keyword>
<reference evidence="9" key="4">
    <citation type="submission" date="2019-03" db="UniProtKB">
        <authorList>
            <consortium name="EnsemblPlants"/>
        </authorList>
    </citation>
    <scope>IDENTIFICATION</scope>
</reference>
<reference evidence="9" key="3">
    <citation type="journal article" date="2017" name="Nature">
        <title>Genome sequence of the progenitor of the wheat D genome Aegilops tauschii.</title>
        <authorList>
            <person name="Luo M.C."/>
            <person name="Gu Y.Q."/>
            <person name="Puiu D."/>
            <person name="Wang H."/>
            <person name="Twardziok S.O."/>
            <person name="Deal K.R."/>
            <person name="Huo N."/>
            <person name="Zhu T."/>
            <person name="Wang L."/>
            <person name="Wang Y."/>
            <person name="McGuire P.E."/>
            <person name="Liu S."/>
            <person name="Long H."/>
            <person name="Ramasamy R.K."/>
            <person name="Rodriguez J.C."/>
            <person name="Van S.L."/>
            <person name="Yuan L."/>
            <person name="Wang Z."/>
            <person name="Xia Z."/>
            <person name="Xiao L."/>
            <person name="Anderson O.D."/>
            <person name="Ouyang S."/>
            <person name="Liang Y."/>
            <person name="Zimin A.V."/>
            <person name="Pertea G."/>
            <person name="Qi P."/>
            <person name="Bennetzen J.L."/>
            <person name="Dai X."/>
            <person name="Dawson M.W."/>
            <person name="Muller H.G."/>
            <person name="Kugler K."/>
            <person name="Rivarola-Duarte L."/>
            <person name="Spannagl M."/>
            <person name="Mayer K.F.X."/>
            <person name="Lu F.H."/>
            <person name="Bevan M.W."/>
            <person name="Leroy P."/>
            <person name="Li P."/>
            <person name="You F.M."/>
            <person name="Sun Q."/>
            <person name="Liu Z."/>
            <person name="Lyons E."/>
            <person name="Wicker T."/>
            <person name="Salzberg S.L."/>
            <person name="Devos K.M."/>
            <person name="Dvorak J."/>
        </authorList>
    </citation>
    <scope>NUCLEOTIDE SEQUENCE [LARGE SCALE GENOMIC DNA]</scope>
    <source>
        <strain evidence="9">cv. AL8/78</strain>
    </source>
</reference>
<dbReference type="PRINTS" id="PR00463">
    <property type="entry name" value="EP450I"/>
</dbReference>
<comment type="similarity">
    <text evidence="1 8">Belongs to the cytochrome P450 family.</text>
</comment>
<dbReference type="SUPFAM" id="SSF48264">
    <property type="entry name" value="Cytochrome P450"/>
    <property type="match status" value="1"/>
</dbReference>
<evidence type="ECO:0000256" key="2">
    <source>
        <dbReference type="ARBA" id="ARBA00022692"/>
    </source>
</evidence>
<sequence>MRDLFGNGIFATDGENWRHQRKLASHEFSTKVLRDFSSDVFRINAAKLAEKISYAAANRITINMQQVKRQLNIGSEAKLKKNIQKAREDILSRFILASEEDPVTMNDRYLRDIVLSFLIAGKDTTANTLSWFIYMLCKNPIVQDKIAYEIKESVELAQEDNIETFTARLKQGAIDKMQYLHATLTETLRLYPAVPVDGKMADEDDLLPNGYRVIKGDGMNYMIYAMGRMKYLWGEDAEEFRPERWLVDGIFQQESPYKFISFNAGPRTCLGKEFAYRQMKIMAATLIHFFRFKLEDESKSPVYKTMFTLHMDQGLHLFVYPRNISA</sequence>
<dbReference type="GO" id="GO:0006629">
    <property type="term" value="P:lipid metabolic process"/>
    <property type="evidence" value="ECO:0007669"/>
    <property type="project" value="UniProtKB-ARBA"/>
</dbReference>
<dbReference type="InterPro" id="IPR036396">
    <property type="entry name" value="Cyt_P450_sf"/>
</dbReference>
<evidence type="ECO:0000256" key="8">
    <source>
        <dbReference type="RuleBase" id="RU000461"/>
    </source>
</evidence>
<keyword evidence="4" id="KW-1133">Transmembrane helix</keyword>
<comment type="cofactor">
    <cofactor evidence="7">
        <name>heme</name>
        <dbReference type="ChEBI" id="CHEBI:30413"/>
    </cofactor>
</comment>
<proteinExistence type="inferred from homology"/>
<dbReference type="GO" id="GO:0004497">
    <property type="term" value="F:monooxygenase activity"/>
    <property type="evidence" value="ECO:0007669"/>
    <property type="project" value="UniProtKB-KW"/>
</dbReference>
<evidence type="ECO:0000256" key="1">
    <source>
        <dbReference type="ARBA" id="ARBA00010617"/>
    </source>
</evidence>
<keyword evidence="10" id="KW-1185">Reference proteome</keyword>
<organism evidence="9 10">
    <name type="scientific">Aegilops tauschii subsp. strangulata</name>
    <name type="common">Goatgrass</name>
    <dbReference type="NCBI Taxonomy" id="200361"/>
    <lineage>
        <taxon>Eukaryota</taxon>
        <taxon>Viridiplantae</taxon>
        <taxon>Streptophyta</taxon>
        <taxon>Embryophyta</taxon>
        <taxon>Tracheophyta</taxon>
        <taxon>Spermatophyta</taxon>
        <taxon>Magnoliopsida</taxon>
        <taxon>Liliopsida</taxon>
        <taxon>Poales</taxon>
        <taxon>Poaceae</taxon>
        <taxon>BOP clade</taxon>
        <taxon>Pooideae</taxon>
        <taxon>Triticodae</taxon>
        <taxon>Triticeae</taxon>
        <taxon>Triticinae</taxon>
        <taxon>Aegilops</taxon>
    </lineage>
</organism>
<dbReference type="InterPro" id="IPR017972">
    <property type="entry name" value="Cyt_P450_CS"/>
</dbReference>
<protein>
    <recommendedName>
        <fullName evidence="11">Cytochrome P450 704C1</fullName>
    </recommendedName>
</protein>
<dbReference type="PRINTS" id="PR00385">
    <property type="entry name" value="P450"/>
</dbReference>
<dbReference type="Gramene" id="AET7Gv20151300.2">
    <property type="protein sequence ID" value="AET7Gv20151300.2"/>
    <property type="gene ID" value="AET7Gv20151300"/>
</dbReference>
<dbReference type="InterPro" id="IPR001128">
    <property type="entry name" value="Cyt_P450"/>
</dbReference>
<dbReference type="GO" id="GO:0005506">
    <property type="term" value="F:iron ion binding"/>
    <property type="evidence" value="ECO:0007669"/>
    <property type="project" value="InterPro"/>
</dbReference>
<keyword evidence="3 7" id="KW-0479">Metal-binding</keyword>
<dbReference type="GO" id="GO:0020037">
    <property type="term" value="F:heme binding"/>
    <property type="evidence" value="ECO:0007669"/>
    <property type="project" value="InterPro"/>
</dbReference>
<dbReference type="EnsemblPlants" id="AET7Gv20151300.2">
    <property type="protein sequence ID" value="AET7Gv20151300.2"/>
    <property type="gene ID" value="AET7Gv20151300"/>
</dbReference>
<name>A0A453QIT0_AEGTS</name>
<reference evidence="10" key="2">
    <citation type="journal article" date="2017" name="Nat. Plants">
        <title>The Aegilops tauschii genome reveals multiple impacts of transposons.</title>
        <authorList>
            <person name="Zhao G."/>
            <person name="Zou C."/>
            <person name="Li K."/>
            <person name="Wang K."/>
            <person name="Li T."/>
            <person name="Gao L."/>
            <person name="Zhang X."/>
            <person name="Wang H."/>
            <person name="Yang Z."/>
            <person name="Liu X."/>
            <person name="Jiang W."/>
            <person name="Mao L."/>
            <person name="Kong X."/>
            <person name="Jiao Y."/>
            <person name="Jia J."/>
        </authorList>
    </citation>
    <scope>NUCLEOTIDE SEQUENCE [LARGE SCALE GENOMIC DNA]</scope>
    <source>
        <strain evidence="10">cv. AL8/78</strain>
    </source>
</reference>
<accession>A0A453QIT0</accession>
<keyword evidence="2" id="KW-0812">Transmembrane</keyword>
<evidence type="ECO:0008006" key="11">
    <source>
        <dbReference type="Google" id="ProtNLM"/>
    </source>
</evidence>
<evidence type="ECO:0000256" key="6">
    <source>
        <dbReference type="ARBA" id="ARBA00023004"/>
    </source>
</evidence>
<evidence type="ECO:0000256" key="5">
    <source>
        <dbReference type="ARBA" id="ARBA00023002"/>
    </source>
</evidence>
<dbReference type="PANTHER" id="PTHR24296">
    <property type="entry name" value="CYTOCHROME P450"/>
    <property type="match status" value="1"/>
</dbReference>
<evidence type="ECO:0000256" key="7">
    <source>
        <dbReference type="PIRSR" id="PIRSR602401-1"/>
    </source>
</evidence>
<keyword evidence="8" id="KW-0503">Monooxygenase</keyword>
<dbReference type="Proteomes" id="UP000015105">
    <property type="component" value="Chromosome 7D"/>
</dbReference>
<evidence type="ECO:0000313" key="10">
    <source>
        <dbReference type="Proteomes" id="UP000015105"/>
    </source>
</evidence>
<evidence type="ECO:0000256" key="4">
    <source>
        <dbReference type="ARBA" id="ARBA00022989"/>
    </source>
</evidence>
<dbReference type="AlphaFoldDB" id="A0A453QIT0"/>
<evidence type="ECO:0000313" key="9">
    <source>
        <dbReference type="EnsemblPlants" id="AET7Gv20151300.2"/>
    </source>
</evidence>
<dbReference type="InterPro" id="IPR002401">
    <property type="entry name" value="Cyt_P450_E_grp-I"/>
</dbReference>
<dbReference type="GO" id="GO:0016705">
    <property type="term" value="F:oxidoreductase activity, acting on paired donors, with incorporation or reduction of molecular oxygen"/>
    <property type="evidence" value="ECO:0007669"/>
    <property type="project" value="InterPro"/>
</dbReference>
<keyword evidence="5 8" id="KW-0560">Oxidoreductase</keyword>
<evidence type="ECO:0000256" key="3">
    <source>
        <dbReference type="ARBA" id="ARBA00022723"/>
    </source>
</evidence>
<keyword evidence="7 8" id="KW-0349">Heme</keyword>
<dbReference type="PROSITE" id="PS00086">
    <property type="entry name" value="CYTOCHROME_P450"/>
    <property type="match status" value="1"/>
</dbReference>
<feature type="binding site" description="axial binding residue" evidence="7">
    <location>
        <position position="269"/>
    </location>
    <ligand>
        <name>heme</name>
        <dbReference type="ChEBI" id="CHEBI:30413"/>
    </ligand>
    <ligandPart>
        <name>Fe</name>
        <dbReference type="ChEBI" id="CHEBI:18248"/>
    </ligandPart>
</feature>
<keyword evidence="6 7" id="KW-0408">Iron</keyword>
<reference evidence="9" key="5">
    <citation type="journal article" date="2021" name="G3 (Bethesda)">
        <title>Aegilops tauschii genome assembly Aet v5.0 features greater sequence contiguity and improved annotation.</title>
        <authorList>
            <person name="Wang L."/>
            <person name="Zhu T."/>
            <person name="Rodriguez J.C."/>
            <person name="Deal K.R."/>
            <person name="Dubcovsky J."/>
            <person name="McGuire P.E."/>
            <person name="Lux T."/>
            <person name="Spannagl M."/>
            <person name="Mayer K.F.X."/>
            <person name="Baldrich P."/>
            <person name="Meyers B.C."/>
            <person name="Huo N."/>
            <person name="Gu Y.Q."/>
            <person name="Zhou H."/>
            <person name="Devos K.M."/>
            <person name="Bennetzen J.L."/>
            <person name="Unver T."/>
            <person name="Budak H."/>
            <person name="Gulick P.J."/>
            <person name="Galiba G."/>
            <person name="Kalapos B."/>
            <person name="Nelson D.R."/>
            <person name="Li P."/>
            <person name="You F.M."/>
            <person name="Luo M.C."/>
            <person name="Dvorak J."/>
        </authorList>
    </citation>
    <scope>NUCLEOTIDE SEQUENCE [LARGE SCALE GENOMIC DNA]</scope>
    <source>
        <strain evidence="9">cv. AL8/78</strain>
    </source>
</reference>